<evidence type="ECO:0000256" key="3">
    <source>
        <dbReference type="ARBA" id="ARBA00022801"/>
    </source>
</evidence>
<dbReference type="Gene3D" id="3.40.395.10">
    <property type="entry name" value="Adenoviral Proteinase, Chain A"/>
    <property type="match status" value="1"/>
</dbReference>
<keyword evidence="7" id="KW-1185">Reference proteome</keyword>
<comment type="caution">
    <text evidence="6">The sequence shown here is derived from an EMBL/GenBank/DDBJ whole genome shotgun (WGS) entry which is preliminary data.</text>
</comment>
<dbReference type="GO" id="GO:0006508">
    <property type="term" value="P:proteolysis"/>
    <property type="evidence" value="ECO:0007669"/>
    <property type="project" value="UniProtKB-KW"/>
</dbReference>
<organism evidence="6 7">
    <name type="scientific">Microthlaspi erraticum</name>
    <dbReference type="NCBI Taxonomy" id="1685480"/>
    <lineage>
        <taxon>Eukaryota</taxon>
        <taxon>Viridiplantae</taxon>
        <taxon>Streptophyta</taxon>
        <taxon>Embryophyta</taxon>
        <taxon>Tracheophyta</taxon>
        <taxon>Spermatophyta</taxon>
        <taxon>Magnoliopsida</taxon>
        <taxon>eudicotyledons</taxon>
        <taxon>Gunneridae</taxon>
        <taxon>Pentapetalae</taxon>
        <taxon>rosids</taxon>
        <taxon>malvids</taxon>
        <taxon>Brassicales</taxon>
        <taxon>Brassicaceae</taxon>
        <taxon>Coluteocarpeae</taxon>
        <taxon>Microthlaspi</taxon>
    </lineage>
</organism>
<gene>
    <name evidence="6" type="ORF">MERR_LOCUS3543</name>
</gene>
<dbReference type="Proteomes" id="UP000467841">
    <property type="component" value="Unassembled WGS sequence"/>
</dbReference>
<dbReference type="SUPFAM" id="SSF54001">
    <property type="entry name" value="Cysteine proteinases"/>
    <property type="match status" value="1"/>
</dbReference>
<keyword evidence="2" id="KW-0645">Protease</keyword>
<feature type="compositionally biased region" description="Basic and acidic residues" evidence="4">
    <location>
        <begin position="383"/>
        <end position="420"/>
    </location>
</feature>
<evidence type="ECO:0000313" key="7">
    <source>
        <dbReference type="Proteomes" id="UP000467841"/>
    </source>
</evidence>
<evidence type="ECO:0000256" key="1">
    <source>
        <dbReference type="ARBA" id="ARBA00005234"/>
    </source>
</evidence>
<evidence type="ECO:0000259" key="5">
    <source>
        <dbReference type="PROSITE" id="PS50600"/>
    </source>
</evidence>
<dbReference type="AlphaFoldDB" id="A0A6D2HJJ4"/>
<evidence type="ECO:0000256" key="4">
    <source>
        <dbReference type="SAM" id="MobiDB-lite"/>
    </source>
</evidence>
<evidence type="ECO:0000256" key="2">
    <source>
        <dbReference type="ARBA" id="ARBA00022670"/>
    </source>
</evidence>
<dbReference type="InterPro" id="IPR038765">
    <property type="entry name" value="Papain-like_cys_pep_sf"/>
</dbReference>
<reference evidence="6" key="1">
    <citation type="submission" date="2020-01" db="EMBL/GenBank/DDBJ databases">
        <authorList>
            <person name="Mishra B."/>
        </authorList>
    </citation>
    <scope>NUCLEOTIDE SEQUENCE [LARGE SCALE GENOMIC DNA]</scope>
</reference>
<protein>
    <recommendedName>
        <fullName evidence="5">Ubiquitin-like protease family profile domain-containing protein</fullName>
    </recommendedName>
</protein>
<keyword evidence="3" id="KW-0378">Hydrolase</keyword>
<feature type="region of interest" description="Disordered" evidence="4">
    <location>
        <begin position="341"/>
        <end position="499"/>
    </location>
</feature>
<dbReference type="GO" id="GO:0008234">
    <property type="term" value="F:cysteine-type peptidase activity"/>
    <property type="evidence" value="ECO:0007669"/>
    <property type="project" value="InterPro"/>
</dbReference>
<feature type="domain" description="Ubiquitin-like protease family profile" evidence="5">
    <location>
        <begin position="567"/>
        <end position="793"/>
    </location>
</feature>
<dbReference type="Pfam" id="PF09331">
    <property type="entry name" value="DUF1985"/>
    <property type="match status" value="1"/>
</dbReference>
<feature type="region of interest" description="Disordered" evidence="4">
    <location>
        <begin position="506"/>
        <end position="525"/>
    </location>
</feature>
<sequence>MASGKKTRKEYPPRLYPVLKSPEKNRSMHHNCVFSGFGELNSAVGDTIYNDVMNNSQVGVILKLASLSYVWCAKTCHNLLRNQLAIERNYEIWSLIGGRPIRFSLHEFRDITRLNCDPFEDEGELKVNHTEFWELAGIKSGEGPSWDELVKAFETCSMWNYQQKRKLALLFVLHVGVYGLARTCRIPFVAAKRVLDEEAFERYPWGRVAFQKLVQSIKIAKFDVPSYTIPGFVHPLLIWGYESVEIIGERFGRRRDGPIPLLRWQSSRTRYNLEALMEEDKQNSVDKKARVRHLVDVPPAEIYPQWAGENPDCDKKLDNMIRDILDGCLDESFWETEAAAKKKRKSKAGESEDGPRKKGKSKADESDDDFVDKPGRKSSKKPLGHEEELRTKRKEEQRTKKTSDAASKKDSTTTEEPREKATRRKEKSNDATKCSMSTDVDDSSLQEEVDRKTASKRREDEAKVSRQGGPTEPLTDVNSNAGGGVQGKPGEDVSPDPSWLLQDEATSQAGVTHGKKKEKEKPNGKTEFVIPQLRDEFDSDDPEVDPLDKFLHFINRDDFYGNNGGEVDVNLPRNMSLAPNQKDPYIGSSAVRRIILSVKPSSAVYDPFQKVDGAKLDALVEFVRTDIDNPLDDSLRLVQFYVQLKTPKQLWPKNNQKFGWLRDPNDFDGRHKSYIFREGFKSTFRGIWGADVDILYIVHNIEDNHWIAVEVDLEKKRVKAYDCINSLYPESRIREECKPYMRMIPMLFKHMAPPEKRKKMTEAAYTFYRVTTFPQNKQQGDCGVYTLKYIECLALGWNVHELSDVNVGAMRVKYAAEVLNELPPEECMQLSCPLPRGTNGGDKFPLQTYSLQ</sequence>
<name>A0A6D2HJJ4_9BRAS</name>
<dbReference type="PANTHER" id="PTHR48449">
    <property type="entry name" value="DUF1985 DOMAIN-CONTAINING PROTEIN"/>
    <property type="match status" value="1"/>
</dbReference>
<dbReference type="OrthoDB" id="1027241at2759"/>
<accession>A0A6D2HJJ4</accession>
<dbReference type="PANTHER" id="PTHR48449:SF1">
    <property type="entry name" value="DUF1985 DOMAIN-CONTAINING PROTEIN"/>
    <property type="match status" value="1"/>
</dbReference>
<feature type="compositionally biased region" description="Basic and acidic residues" evidence="4">
    <location>
        <begin position="448"/>
        <end position="464"/>
    </location>
</feature>
<feature type="compositionally biased region" description="Basic and acidic residues" evidence="4">
    <location>
        <begin position="347"/>
        <end position="364"/>
    </location>
</feature>
<proteinExistence type="inferred from homology"/>
<dbReference type="InterPro" id="IPR003653">
    <property type="entry name" value="Peptidase_C48_C"/>
</dbReference>
<dbReference type="EMBL" id="CACVBM020000222">
    <property type="protein sequence ID" value="CAA7016308.1"/>
    <property type="molecule type" value="Genomic_DNA"/>
</dbReference>
<dbReference type="PROSITE" id="PS50600">
    <property type="entry name" value="ULP_PROTEASE"/>
    <property type="match status" value="1"/>
</dbReference>
<evidence type="ECO:0000313" key="6">
    <source>
        <dbReference type="EMBL" id="CAA7016308.1"/>
    </source>
</evidence>
<comment type="similarity">
    <text evidence="1">Belongs to the peptidase C48 family.</text>
</comment>
<dbReference type="InterPro" id="IPR015410">
    <property type="entry name" value="DUF1985"/>
</dbReference>
<dbReference type="Pfam" id="PF02902">
    <property type="entry name" value="Peptidase_C48"/>
    <property type="match status" value="1"/>
</dbReference>